<feature type="transmembrane region" description="Helical" evidence="6">
    <location>
        <begin position="98"/>
        <end position="118"/>
    </location>
</feature>
<keyword evidence="5" id="KW-0802">TPR repeat</keyword>
<dbReference type="SUPFAM" id="SSF48452">
    <property type="entry name" value="TPR-like"/>
    <property type="match status" value="1"/>
</dbReference>
<evidence type="ECO:0000256" key="5">
    <source>
        <dbReference type="PROSITE-ProRule" id="PRU00339"/>
    </source>
</evidence>
<sequence>MNPIFSYDYLFPIISIFLILAIGGKGLFKGGIKHAQQYTFYKIDIYVFIFLAFYILNKYFLSAVSFVIADYFRILAISTFYIILRLFICGNEGRKKNLIVVFALLGIYEAFVALLQVVEGGTMVGSFGNRAVLANFFAAILPFLYWTLVTRVRSKGWSIITIPIALSIFLILYLVFFHSFSRTAILSILITSIVALCIEYKSLWTICFRKKNLPAFLFGIGCLCFILVTLLLSKKDSTNGRWFVICREIELLKQNFITGIGFGNFERVYNQYQAEYFSQHNIATEKYLASYINVNYNEILDFLLQGGIFGFVLLSIITVKIFNLCRNSDKNNLVFVYSIISLTILGTFSYPSETLVIVCIFIFSLSELGSLKNEQVRSITLPKPLVFLLVSGISIFIIAGILSRYNNILRWHVIKTKSASVQSSNADISNAYKDIAKKLSNDPVVLIDYGKYLMKNSQYTEAIGVLKEASLYSSNHTIFMYLGESYEKLGDHSLAIRYYKYASVLIPNLFYPKYRLMNIYKNNGMNQDCLRTAMEITQQPIKVESRVVREIKSAAIEVQNMLQRKPLK</sequence>
<feature type="repeat" description="TPR" evidence="5">
    <location>
        <begin position="476"/>
        <end position="509"/>
    </location>
</feature>
<evidence type="ECO:0000256" key="1">
    <source>
        <dbReference type="ARBA" id="ARBA00004141"/>
    </source>
</evidence>
<accession>A0A653XKD6</accession>
<feature type="transmembrane region" description="Helical" evidence="6">
    <location>
        <begin position="6"/>
        <end position="28"/>
    </location>
</feature>
<evidence type="ECO:0000256" key="4">
    <source>
        <dbReference type="ARBA" id="ARBA00023136"/>
    </source>
</evidence>
<feature type="transmembrane region" description="Helical" evidence="6">
    <location>
        <begin position="334"/>
        <end position="365"/>
    </location>
</feature>
<dbReference type="Gene3D" id="1.25.40.10">
    <property type="entry name" value="Tetratricopeptide repeat domain"/>
    <property type="match status" value="1"/>
</dbReference>
<feature type="transmembrane region" description="Helical" evidence="6">
    <location>
        <begin position="63"/>
        <end position="86"/>
    </location>
</feature>
<dbReference type="InterPro" id="IPR019734">
    <property type="entry name" value="TPR_rpt"/>
</dbReference>
<evidence type="ECO:0000256" key="6">
    <source>
        <dbReference type="SAM" id="Phobius"/>
    </source>
</evidence>
<dbReference type="InterPro" id="IPR011990">
    <property type="entry name" value="TPR-like_helical_dom_sf"/>
</dbReference>
<evidence type="ECO:0000259" key="7">
    <source>
        <dbReference type="Pfam" id="PF04932"/>
    </source>
</evidence>
<evidence type="ECO:0000256" key="3">
    <source>
        <dbReference type="ARBA" id="ARBA00022989"/>
    </source>
</evidence>
<comment type="subcellular location">
    <subcellularLocation>
        <location evidence="1">Membrane</location>
        <topology evidence="1">Multi-pass membrane protein</topology>
    </subcellularLocation>
</comment>
<reference evidence="8 9" key="1">
    <citation type="submission" date="2019-10" db="EMBL/GenBank/DDBJ databases">
        <authorList>
            <person name="Karimi E."/>
        </authorList>
    </citation>
    <scope>NUCLEOTIDE SEQUENCE [LARGE SCALE GENOMIC DNA]</scope>
    <source>
        <strain evidence="8">Sphingobacterium sp. 8BC</strain>
    </source>
</reference>
<feature type="transmembrane region" description="Helical" evidence="6">
    <location>
        <begin position="385"/>
        <end position="405"/>
    </location>
</feature>
<feature type="transmembrane region" description="Helical" evidence="6">
    <location>
        <begin position="212"/>
        <end position="232"/>
    </location>
</feature>
<dbReference type="Proteomes" id="UP000432350">
    <property type="component" value="Unassembled WGS sequence"/>
</dbReference>
<dbReference type="InterPro" id="IPR051533">
    <property type="entry name" value="WaaL-like"/>
</dbReference>
<name>A0A653XKD6_SPHMU</name>
<keyword evidence="3 6" id="KW-1133">Transmembrane helix</keyword>
<proteinExistence type="predicted"/>
<keyword evidence="4 6" id="KW-0472">Membrane</keyword>
<feature type="transmembrane region" description="Helical" evidence="6">
    <location>
        <begin position="156"/>
        <end position="177"/>
    </location>
</feature>
<dbReference type="Pfam" id="PF04932">
    <property type="entry name" value="Wzy_C"/>
    <property type="match status" value="1"/>
</dbReference>
<gene>
    <name evidence="8" type="ORF">SPHINGO8BC_10042</name>
</gene>
<dbReference type="RefSeq" id="WP_070562436.1">
    <property type="nucleotide sequence ID" value="NZ_DAIQJZ010000049.1"/>
</dbReference>
<feature type="transmembrane region" description="Helical" evidence="6">
    <location>
        <begin position="40"/>
        <end position="57"/>
    </location>
</feature>
<dbReference type="PROSITE" id="PS50005">
    <property type="entry name" value="TPR"/>
    <property type="match status" value="1"/>
</dbReference>
<dbReference type="PANTHER" id="PTHR37422">
    <property type="entry name" value="TEICHURONIC ACID BIOSYNTHESIS PROTEIN TUAE"/>
    <property type="match status" value="1"/>
</dbReference>
<protein>
    <recommendedName>
        <fullName evidence="7">O-antigen ligase-related domain-containing protein</fullName>
    </recommendedName>
</protein>
<dbReference type="GO" id="GO:0016020">
    <property type="term" value="C:membrane"/>
    <property type="evidence" value="ECO:0007669"/>
    <property type="project" value="UniProtKB-SubCell"/>
</dbReference>
<feature type="transmembrane region" description="Helical" evidence="6">
    <location>
        <begin position="183"/>
        <end position="200"/>
    </location>
</feature>
<evidence type="ECO:0000313" key="9">
    <source>
        <dbReference type="Proteomes" id="UP000432350"/>
    </source>
</evidence>
<keyword evidence="2 6" id="KW-0812">Transmembrane</keyword>
<feature type="transmembrane region" description="Helical" evidence="6">
    <location>
        <begin position="130"/>
        <end position="149"/>
    </location>
</feature>
<dbReference type="AlphaFoldDB" id="A0A653XKD6"/>
<dbReference type="PANTHER" id="PTHR37422:SF13">
    <property type="entry name" value="LIPOPOLYSACCHARIDE BIOSYNTHESIS PROTEIN PA4999-RELATED"/>
    <property type="match status" value="1"/>
</dbReference>
<dbReference type="EMBL" id="CABWMV010000001">
    <property type="protein sequence ID" value="VXC30508.1"/>
    <property type="molecule type" value="Genomic_DNA"/>
</dbReference>
<evidence type="ECO:0000313" key="8">
    <source>
        <dbReference type="EMBL" id="VXC30508.1"/>
    </source>
</evidence>
<organism evidence="8 9">
    <name type="scientific">Sphingobacterium multivorum</name>
    <dbReference type="NCBI Taxonomy" id="28454"/>
    <lineage>
        <taxon>Bacteria</taxon>
        <taxon>Pseudomonadati</taxon>
        <taxon>Bacteroidota</taxon>
        <taxon>Sphingobacteriia</taxon>
        <taxon>Sphingobacteriales</taxon>
        <taxon>Sphingobacteriaceae</taxon>
        <taxon>Sphingobacterium</taxon>
    </lineage>
</organism>
<evidence type="ECO:0000256" key="2">
    <source>
        <dbReference type="ARBA" id="ARBA00022692"/>
    </source>
</evidence>
<feature type="domain" description="O-antigen ligase-related" evidence="7">
    <location>
        <begin position="169"/>
        <end position="314"/>
    </location>
</feature>
<dbReference type="InterPro" id="IPR007016">
    <property type="entry name" value="O-antigen_ligase-rel_domated"/>
</dbReference>
<feature type="transmembrane region" description="Helical" evidence="6">
    <location>
        <begin position="302"/>
        <end position="322"/>
    </location>
</feature>